<evidence type="ECO:0000256" key="6">
    <source>
        <dbReference type="PIRSR" id="PIRSR000027-1"/>
    </source>
</evidence>
<dbReference type="InterPro" id="IPR002321">
    <property type="entry name" value="Cyt_c_II"/>
</dbReference>
<accession>A0A5B8FH87</accession>
<evidence type="ECO:0000256" key="1">
    <source>
        <dbReference type="ARBA" id="ARBA00022448"/>
    </source>
</evidence>
<sequence>MFRTAILAAALACPAGLALAQDSLPAAELSNPISLRQHAMENIGKAMGLAGAMMKGEAPYDARVADAALRTFNNGALGLGLMFPQGSDGGATAASPKVWEDAAGFSAAVQKFIDDTTEAVAAAPADLDAFKPVFGKVASNCRACHEDYRVKRN</sequence>
<keyword evidence="1" id="KW-0813">Transport</keyword>
<dbReference type="GO" id="GO:0022900">
    <property type="term" value="P:electron transport chain"/>
    <property type="evidence" value="ECO:0007669"/>
    <property type="project" value="InterPro"/>
</dbReference>
<dbReference type="PROSITE" id="PS51009">
    <property type="entry name" value="CYTCII"/>
    <property type="match status" value="1"/>
</dbReference>
<organism evidence="9 10">
    <name type="scientific">Paroceanicella profunda</name>
    <dbReference type="NCBI Taxonomy" id="2579971"/>
    <lineage>
        <taxon>Bacteria</taxon>
        <taxon>Pseudomonadati</taxon>
        <taxon>Pseudomonadota</taxon>
        <taxon>Alphaproteobacteria</taxon>
        <taxon>Rhodobacterales</taxon>
        <taxon>Paracoccaceae</taxon>
        <taxon>Paroceanicella</taxon>
    </lineage>
</organism>
<evidence type="ECO:0000256" key="4">
    <source>
        <dbReference type="ARBA" id="ARBA00022982"/>
    </source>
</evidence>
<dbReference type="GO" id="GO:0042597">
    <property type="term" value="C:periplasmic space"/>
    <property type="evidence" value="ECO:0007669"/>
    <property type="project" value="InterPro"/>
</dbReference>
<keyword evidence="2 7" id="KW-0349">Heme</keyword>
<dbReference type="GO" id="GO:0009055">
    <property type="term" value="F:electron transfer activity"/>
    <property type="evidence" value="ECO:0007669"/>
    <property type="project" value="InterPro"/>
</dbReference>
<comment type="PTM">
    <text evidence="7">Binds 1 heme group per subunit.</text>
</comment>
<dbReference type="EMBL" id="CP040818">
    <property type="protein sequence ID" value="QDL92141.1"/>
    <property type="molecule type" value="Genomic_DNA"/>
</dbReference>
<keyword evidence="8" id="KW-0732">Signal</keyword>
<keyword evidence="10" id="KW-1185">Reference proteome</keyword>
<gene>
    <name evidence="9" type="ORF">FDP22_10375</name>
</gene>
<dbReference type="Proteomes" id="UP000305888">
    <property type="component" value="Chromosome"/>
</dbReference>
<keyword evidence="3 6" id="KW-0479">Metal-binding</keyword>
<dbReference type="AlphaFoldDB" id="A0A5B8FH87"/>
<feature type="binding site" description="covalent" evidence="7">
    <location>
        <position position="141"/>
    </location>
    <ligand>
        <name>heme c</name>
        <dbReference type="ChEBI" id="CHEBI:61717"/>
    </ligand>
</feature>
<name>A0A5B8FH87_9RHOB</name>
<evidence type="ECO:0000256" key="7">
    <source>
        <dbReference type="PIRSR" id="PIRSR000027-2"/>
    </source>
</evidence>
<keyword evidence="5 6" id="KW-0408">Iron</keyword>
<keyword evidence="4" id="KW-0249">Electron transport</keyword>
<dbReference type="OrthoDB" id="7596534at2"/>
<evidence type="ECO:0000256" key="2">
    <source>
        <dbReference type="ARBA" id="ARBA00022617"/>
    </source>
</evidence>
<dbReference type="RefSeq" id="WP_138572678.1">
    <property type="nucleotide sequence ID" value="NZ_CP040818.1"/>
</dbReference>
<feature type="binding site" description="axial binding residue" evidence="6">
    <location>
        <position position="145"/>
    </location>
    <ligand>
        <name>heme c</name>
        <dbReference type="ChEBI" id="CHEBI:61717"/>
    </ligand>
    <ligandPart>
        <name>Fe</name>
        <dbReference type="ChEBI" id="CHEBI:18248"/>
    </ligandPart>
</feature>
<feature type="signal peptide" evidence="8">
    <location>
        <begin position="1"/>
        <end position="20"/>
    </location>
</feature>
<evidence type="ECO:0000313" key="9">
    <source>
        <dbReference type="EMBL" id="QDL92141.1"/>
    </source>
</evidence>
<evidence type="ECO:0000256" key="8">
    <source>
        <dbReference type="SAM" id="SignalP"/>
    </source>
</evidence>
<dbReference type="InterPro" id="IPR012127">
    <property type="entry name" value="Cyt_c_prime"/>
</dbReference>
<dbReference type="PIRSF" id="PIRSF000027">
    <property type="entry name" value="Cytc_c_prime"/>
    <property type="match status" value="1"/>
</dbReference>
<proteinExistence type="predicted"/>
<dbReference type="KEGG" id="ppru:FDP22_10375"/>
<protein>
    <submittedName>
        <fullName evidence="9">Cytochrome c</fullName>
    </submittedName>
</protein>
<dbReference type="InterPro" id="IPR010980">
    <property type="entry name" value="Cyt_c/b562"/>
</dbReference>
<dbReference type="Gene3D" id="1.20.120.10">
    <property type="entry name" value="Cytochrome c/b562"/>
    <property type="match status" value="1"/>
</dbReference>
<dbReference type="GO" id="GO:0020037">
    <property type="term" value="F:heme binding"/>
    <property type="evidence" value="ECO:0007669"/>
    <property type="project" value="InterPro"/>
</dbReference>
<dbReference type="Pfam" id="PF01322">
    <property type="entry name" value="Cytochrom_C_2"/>
    <property type="match status" value="1"/>
</dbReference>
<feature type="chain" id="PRO_5022978141" evidence="8">
    <location>
        <begin position="21"/>
        <end position="153"/>
    </location>
</feature>
<evidence type="ECO:0000313" key="10">
    <source>
        <dbReference type="Proteomes" id="UP000305888"/>
    </source>
</evidence>
<reference evidence="9 10" key="1">
    <citation type="submission" date="2019-06" db="EMBL/GenBank/DDBJ databases">
        <title>Genome sequence of Rhodobacteraceae bacterium D4M1.</title>
        <authorList>
            <person name="Cao J."/>
        </authorList>
    </citation>
    <scope>NUCLEOTIDE SEQUENCE [LARGE SCALE GENOMIC DNA]</scope>
    <source>
        <strain evidence="9 10">D4M1</strain>
    </source>
</reference>
<dbReference type="SUPFAM" id="SSF47175">
    <property type="entry name" value="Cytochromes"/>
    <property type="match status" value="1"/>
</dbReference>
<evidence type="ECO:0000256" key="5">
    <source>
        <dbReference type="ARBA" id="ARBA00023004"/>
    </source>
</evidence>
<evidence type="ECO:0000256" key="3">
    <source>
        <dbReference type="ARBA" id="ARBA00022723"/>
    </source>
</evidence>
<feature type="binding site" description="covalent" evidence="7">
    <location>
        <position position="144"/>
    </location>
    <ligand>
        <name>heme c</name>
        <dbReference type="ChEBI" id="CHEBI:61717"/>
    </ligand>
</feature>
<dbReference type="GO" id="GO:0005506">
    <property type="term" value="F:iron ion binding"/>
    <property type="evidence" value="ECO:0007669"/>
    <property type="project" value="InterPro"/>
</dbReference>